<accession>A0A4Q4ZB58</accession>
<dbReference type="EMBL" id="SDKM01000023">
    <property type="protein sequence ID" value="RYP84476.1"/>
    <property type="molecule type" value="Genomic_DNA"/>
</dbReference>
<reference evidence="1 2" key="1">
    <citation type="submission" date="2019-01" db="EMBL/GenBank/DDBJ databases">
        <title>Nocardioides guangzhouensis sp. nov., an actinobacterium isolated from soil.</title>
        <authorList>
            <person name="Fu Y."/>
            <person name="Cai Y."/>
            <person name="Lin Z."/>
            <person name="Chen P."/>
        </authorList>
    </citation>
    <scope>NUCLEOTIDE SEQUENCE [LARGE SCALE GENOMIC DNA]</scope>
    <source>
        <strain evidence="1 2">130</strain>
    </source>
</reference>
<gene>
    <name evidence="1" type="ORF">EKO23_15770</name>
</gene>
<dbReference type="PANTHER" id="PTHR35368">
    <property type="entry name" value="HYDROPEROXIDE REDUCTASE"/>
    <property type="match status" value="1"/>
</dbReference>
<proteinExistence type="predicted"/>
<dbReference type="InterPro" id="IPR052924">
    <property type="entry name" value="OsmC/Ohr_hydroprdx_reductase"/>
</dbReference>
<dbReference type="InterPro" id="IPR003718">
    <property type="entry name" value="OsmC/Ohr_fam"/>
</dbReference>
<dbReference type="Pfam" id="PF02566">
    <property type="entry name" value="OsmC"/>
    <property type="match status" value="1"/>
</dbReference>
<dbReference type="InterPro" id="IPR036102">
    <property type="entry name" value="OsmC/Ohrsf"/>
</dbReference>
<dbReference type="Proteomes" id="UP000295198">
    <property type="component" value="Unassembled WGS sequence"/>
</dbReference>
<keyword evidence="2" id="KW-1185">Reference proteome</keyword>
<name>A0A4Q4ZB58_9ACTN</name>
<dbReference type="RefSeq" id="WP_134718982.1">
    <property type="nucleotide sequence ID" value="NZ_SDKM01000023.1"/>
</dbReference>
<dbReference type="AlphaFoldDB" id="A0A4Q4ZB58"/>
<organism evidence="1 2">
    <name type="scientific">Nocardioides guangzhouensis</name>
    <dbReference type="NCBI Taxonomy" id="2497878"/>
    <lineage>
        <taxon>Bacteria</taxon>
        <taxon>Bacillati</taxon>
        <taxon>Actinomycetota</taxon>
        <taxon>Actinomycetes</taxon>
        <taxon>Propionibacteriales</taxon>
        <taxon>Nocardioidaceae</taxon>
        <taxon>Nocardioides</taxon>
    </lineage>
</organism>
<evidence type="ECO:0000313" key="1">
    <source>
        <dbReference type="EMBL" id="RYP84476.1"/>
    </source>
</evidence>
<sequence>MDRTVHTRWTGGMRAVSDVGGFEIVVDEPATHGGTDTGPQPTDLLLASIASCIALSMAFVARKRGIELLGLDVSVVGTYEGLKFDRISVSIDSGTSRDVLESLVPEAERVCYVSNTLRHQPEIVVDVG</sequence>
<protein>
    <submittedName>
        <fullName evidence="1">OsmC family peroxiredoxin</fullName>
    </submittedName>
</protein>
<dbReference type="Gene3D" id="3.30.300.20">
    <property type="match status" value="1"/>
</dbReference>
<evidence type="ECO:0000313" key="2">
    <source>
        <dbReference type="Proteomes" id="UP000295198"/>
    </source>
</evidence>
<dbReference type="InterPro" id="IPR015946">
    <property type="entry name" value="KH_dom-like_a/b"/>
</dbReference>
<dbReference type="SUPFAM" id="SSF82784">
    <property type="entry name" value="OsmC-like"/>
    <property type="match status" value="1"/>
</dbReference>
<dbReference type="PANTHER" id="PTHR35368:SF1">
    <property type="entry name" value="HYDROPEROXIDE REDUCTASE"/>
    <property type="match status" value="1"/>
</dbReference>
<dbReference type="OrthoDB" id="9811389at2"/>
<comment type="caution">
    <text evidence="1">The sequence shown here is derived from an EMBL/GenBank/DDBJ whole genome shotgun (WGS) entry which is preliminary data.</text>
</comment>